<feature type="transmembrane region" description="Helical" evidence="1">
    <location>
        <begin position="6"/>
        <end position="29"/>
    </location>
</feature>
<dbReference type="Proteomes" id="UP000253941">
    <property type="component" value="Unassembled WGS sequence"/>
</dbReference>
<evidence type="ECO:0000256" key="1">
    <source>
        <dbReference type="SAM" id="Phobius"/>
    </source>
</evidence>
<accession>A0A369T5S9</accession>
<keyword evidence="3" id="KW-1185">Reference proteome</keyword>
<proteinExistence type="predicted"/>
<name>A0A369T5S9_9PROT</name>
<evidence type="ECO:0008006" key="4">
    <source>
        <dbReference type="Google" id="ProtNLM"/>
    </source>
</evidence>
<dbReference type="Pfam" id="PF09928">
    <property type="entry name" value="DUF2160"/>
    <property type="match status" value="1"/>
</dbReference>
<organism evidence="2 3">
    <name type="scientific">Ferruginivarius sediminum</name>
    <dbReference type="NCBI Taxonomy" id="2661937"/>
    <lineage>
        <taxon>Bacteria</taxon>
        <taxon>Pseudomonadati</taxon>
        <taxon>Pseudomonadota</taxon>
        <taxon>Alphaproteobacteria</taxon>
        <taxon>Rhodospirillales</taxon>
        <taxon>Rhodospirillaceae</taxon>
        <taxon>Ferruginivarius</taxon>
    </lineage>
</organism>
<feature type="transmembrane region" description="Helical" evidence="1">
    <location>
        <begin position="73"/>
        <end position="89"/>
    </location>
</feature>
<dbReference type="AlphaFoldDB" id="A0A369T5S9"/>
<dbReference type="InterPro" id="IPR018678">
    <property type="entry name" value="DUF2160_TM"/>
</dbReference>
<comment type="caution">
    <text evidence="2">The sequence shown here is derived from an EMBL/GenBank/DDBJ whole genome shotgun (WGS) entry which is preliminary data.</text>
</comment>
<sequence length="90" mass="10130">MTWMAWTLPTAVFFITIATLLAGMTVWDLAQPSVARKGFLPIATTRGDRFFIGLLSGAWLHLAWLGLTDLPLWYPLAALVVWMIVLLRWG</sequence>
<dbReference type="EMBL" id="QPMH01000033">
    <property type="protein sequence ID" value="RDD60262.1"/>
    <property type="molecule type" value="Genomic_DNA"/>
</dbReference>
<keyword evidence="1" id="KW-1133">Transmembrane helix</keyword>
<feature type="transmembrane region" description="Helical" evidence="1">
    <location>
        <begin position="50"/>
        <end position="67"/>
    </location>
</feature>
<reference evidence="2 3" key="1">
    <citation type="submission" date="2018-07" db="EMBL/GenBank/DDBJ databases">
        <title>Venubactetium sediminum gen. nov., sp. nov., isolated from a marine solar saltern.</title>
        <authorList>
            <person name="Wang S."/>
        </authorList>
    </citation>
    <scope>NUCLEOTIDE SEQUENCE [LARGE SCALE GENOMIC DNA]</scope>
    <source>
        <strain evidence="2 3">WD2A32</strain>
    </source>
</reference>
<keyword evidence="1" id="KW-0472">Membrane</keyword>
<protein>
    <recommendedName>
        <fullName evidence="4">DUF2160 domain-containing protein</fullName>
    </recommendedName>
</protein>
<gene>
    <name evidence="2" type="ORF">DRB17_19045</name>
</gene>
<keyword evidence="1" id="KW-0812">Transmembrane</keyword>
<evidence type="ECO:0000313" key="2">
    <source>
        <dbReference type="EMBL" id="RDD60262.1"/>
    </source>
</evidence>
<evidence type="ECO:0000313" key="3">
    <source>
        <dbReference type="Proteomes" id="UP000253941"/>
    </source>
</evidence>